<name>A0A2K1JTE6_PHYPA</name>
<dbReference type="Proteomes" id="UP000006727">
    <property type="component" value="Chromosome 11"/>
</dbReference>
<proteinExistence type="predicted"/>
<dbReference type="InParanoid" id="A0A2K1JTE6"/>
<dbReference type="EnsemblPlants" id="Pp3c11_4470V3.1">
    <property type="protein sequence ID" value="Pp3c11_4470V3.1"/>
    <property type="gene ID" value="Pp3c11_4470"/>
</dbReference>
<keyword evidence="3" id="KW-1185">Reference proteome</keyword>
<evidence type="ECO:0000313" key="1">
    <source>
        <dbReference type="EMBL" id="PNR44814.1"/>
    </source>
</evidence>
<accession>A0A2K1JTE6</accession>
<evidence type="ECO:0000313" key="3">
    <source>
        <dbReference type="Proteomes" id="UP000006727"/>
    </source>
</evidence>
<dbReference type="Gramene" id="Pp3c11_4470V3.1">
    <property type="protein sequence ID" value="Pp3c11_4470V3.1"/>
    <property type="gene ID" value="Pp3c11_4470"/>
</dbReference>
<reference evidence="1 3" key="1">
    <citation type="journal article" date="2008" name="Science">
        <title>The Physcomitrella genome reveals evolutionary insights into the conquest of land by plants.</title>
        <authorList>
            <person name="Rensing S."/>
            <person name="Lang D."/>
            <person name="Zimmer A."/>
            <person name="Terry A."/>
            <person name="Salamov A."/>
            <person name="Shapiro H."/>
            <person name="Nishiyama T."/>
            <person name="Perroud P.-F."/>
            <person name="Lindquist E."/>
            <person name="Kamisugi Y."/>
            <person name="Tanahashi T."/>
            <person name="Sakakibara K."/>
            <person name="Fujita T."/>
            <person name="Oishi K."/>
            <person name="Shin-I T."/>
            <person name="Kuroki Y."/>
            <person name="Toyoda A."/>
            <person name="Suzuki Y."/>
            <person name="Hashimoto A."/>
            <person name="Yamaguchi K."/>
            <person name="Sugano A."/>
            <person name="Kohara Y."/>
            <person name="Fujiyama A."/>
            <person name="Anterola A."/>
            <person name="Aoki S."/>
            <person name="Ashton N."/>
            <person name="Barbazuk W.B."/>
            <person name="Barker E."/>
            <person name="Bennetzen J."/>
            <person name="Bezanilla M."/>
            <person name="Blankenship R."/>
            <person name="Cho S.H."/>
            <person name="Dutcher S."/>
            <person name="Estelle M."/>
            <person name="Fawcett J.A."/>
            <person name="Gundlach H."/>
            <person name="Hanada K."/>
            <person name="Heyl A."/>
            <person name="Hicks K.A."/>
            <person name="Hugh J."/>
            <person name="Lohr M."/>
            <person name="Mayer K."/>
            <person name="Melkozernov A."/>
            <person name="Murata T."/>
            <person name="Nelson D."/>
            <person name="Pils B."/>
            <person name="Prigge M."/>
            <person name="Reiss B."/>
            <person name="Renner T."/>
            <person name="Rombauts S."/>
            <person name="Rushton P."/>
            <person name="Sanderfoot A."/>
            <person name="Schween G."/>
            <person name="Shiu S.-H."/>
            <person name="Stueber K."/>
            <person name="Theodoulou F.L."/>
            <person name="Tu H."/>
            <person name="Van de Peer Y."/>
            <person name="Verrier P.J."/>
            <person name="Waters E."/>
            <person name="Wood A."/>
            <person name="Yang L."/>
            <person name="Cove D."/>
            <person name="Cuming A."/>
            <person name="Hasebe M."/>
            <person name="Lucas S."/>
            <person name="Mishler D.B."/>
            <person name="Reski R."/>
            <person name="Grigoriev I."/>
            <person name="Quatrano R.S."/>
            <person name="Boore J.L."/>
        </authorList>
    </citation>
    <scope>NUCLEOTIDE SEQUENCE [LARGE SCALE GENOMIC DNA]</scope>
    <source>
        <strain evidence="2 3">cv. Gransden 2004</strain>
    </source>
</reference>
<protein>
    <submittedName>
        <fullName evidence="1 2">Uncharacterized protein</fullName>
    </submittedName>
</protein>
<dbReference type="EMBL" id="ABEU02000011">
    <property type="protein sequence ID" value="PNR44814.1"/>
    <property type="molecule type" value="Genomic_DNA"/>
</dbReference>
<organism evidence="1">
    <name type="scientific">Physcomitrium patens</name>
    <name type="common">Spreading-leaved earth moss</name>
    <name type="synonym">Physcomitrella patens</name>
    <dbReference type="NCBI Taxonomy" id="3218"/>
    <lineage>
        <taxon>Eukaryota</taxon>
        <taxon>Viridiplantae</taxon>
        <taxon>Streptophyta</taxon>
        <taxon>Embryophyta</taxon>
        <taxon>Bryophyta</taxon>
        <taxon>Bryophytina</taxon>
        <taxon>Bryopsida</taxon>
        <taxon>Funariidae</taxon>
        <taxon>Funariales</taxon>
        <taxon>Funariaceae</taxon>
        <taxon>Physcomitrium</taxon>
    </lineage>
</organism>
<sequence>MLIGYKNIEIRHLIEVILIFYFMKDVLRLIFKNIEKFLNKSRKFVDSAQ</sequence>
<evidence type="ECO:0000313" key="2">
    <source>
        <dbReference type="EnsemblPlants" id="Pp3c11_4470V3.1"/>
    </source>
</evidence>
<reference evidence="1 3" key="2">
    <citation type="journal article" date="2018" name="Plant J.">
        <title>The Physcomitrella patens chromosome-scale assembly reveals moss genome structure and evolution.</title>
        <authorList>
            <person name="Lang D."/>
            <person name="Ullrich K.K."/>
            <person name="Murat F."/>
            <person name="Fuchs J."/>
            <person name="Jenkins J."/>
            <person name="Haas F.B."/>
            <person name="Piednoel M."/>
            <person name="Gundlach H."/>
            <person name="Van Bel M."/>
            <person name="Meyberg R."/>
            <person name="Vives C."/>
            <person name="Morata J."/>
            <person name="Symeonidi A."/>
            <person name="Hiss M."/>
            <person name="Muchero W."/>
            <person name="Kamisugi Y."/>
            <person name="Saleh O."/>
            <person name="Blanc G."/>
            <person name="Decker E.L."/>
            <person name="van Gessel N."/>
            <person name="Grimwood J."/>
            <person name="Hayes R.D."/>
            <person name="Graham S.W."/>
            <person name="Gunter L.E."/>
            <person name="McDaniel S.F."/>
            <person name="Hoernstein S.N.W."/>
            <person name="Larsson A."/>
            <person name="Li F.W."/>
            <person name="Perroud P.F."/>
            <person name="Phillips J."/>
            <person name="Ranjan P."/>
            <person name="Rokshar D.S."/>
            <person name="Rothfels C.J."/>
            <person name="Schneider L."/>
            <person name="Shu S."/>
            <person name="Stevenson D.W."/>
            <person name="Thummler F."/>
            <person name="Tillich M."/>
            <person name="Villarreal Aguilar J.C."/>
            <person name="Widiez T."/>
            <person name="Wong G.K."/>
            <person name="Wymore A."/>
            <person name="Zhang Y."/>
            <person name="Zimmer A.D."/>
            <person name="Quatrano R.S."/>
            <person name="Mayer K.F.X."/>
            <person name="Goodstein D."/>
            <person name="Casacuberta J.M."/>
            <person name="Vandepoele K."/>
            <person name="Reski R."/>
            <person name="Cuming A.C."/>
            <person name="Tuskan G.A."/>
            <person name="Maumus F."/>
            <person name="Salse J."/>
            <person name="Schmutz J."/>
            <person name="Rensing S.A."/>
        </authorList>
    </citation>
    <scope>NUCLEOTIDE SEQUENCE [LARGE SCALE GENOMIC DNA]</scope>
    <source>
        <strain evidence="2 3">cv. Gransden 2004</strain>
    </source>
</reference>
<dbReference type="AlphaFoldDB" id="A0A2K1JTE6"/>
<reference evidence="2" key="3">
    <citation type="submission" date="2020-12" db="UniProtKB">
        <authorList>
            <consortium name="EnsemblPlants"/>
        </authorList>
    </citation>
    <scope>IDENTIFICATION</scope>
</reference>
<gene>
    <name evidence="1" type="ORF">PHYPA_014584</name>
</gene>